<protein>
    <submittedName>
        <fullName evidence="2">Uncharacterized protein</fullName>
    </submittedName>
</protein>
<organism evidence="2 3">
    <name type="scientific">Trema orientale</name>
    <name type="common">Charcoal tree</name>
    <name type="synonym">Celtis orientalis</name>
    <dbReference type="NCBI Taxonomy" id="63057"/>
    <lineage>
        <taxon>Eukaryota</taxon>
        <taxon>Viridiplantae</taxon>
        <taxon>Streptophyta</taxon>
        <taxon>Embryophyta</taxon>
        <taxon>Tracheophyta</taxon>
        <taxon>Spermatophyta</taxon>
        <taxon>Magnoliopsida</taxon>
        <taxon>eudicotyledons</taxon>
        <taxon>Gunneridae</taxon>
        <taxon>Pentapetalae</taxon>
        <taxon>rosids</taxon>
        <taxon>fabids</taxon>
        <taxon>Rosales</taxon>
        <taxon>Cannabaceae</taxon>
        <taxon>Trema</taxon>
    </lineage>
</organism>
<accession>A0A2P5D6Q3</accession>
<evidence type="ECO:0000313" key="3">
    <source>
        <dbReference type="Proteomes" id="UP000237000"/>
    </source>
</evidence>
<proteinExistence type="predicted"/>
<dbReference type="OrthoDB" id="10278323at2759"/>
<keyword evidence="1" id="KW-0472">Membrane</keyword>
<keyword evidence="1" id="KW-1133">Transmembrane helix</keyword>
<sequence>NLFHHFSFSVKLKGEPTSPLWPTALYALFTEFLTLRILAFRELSDANRSWSKSS</sequence>
<gene>
    <name evidence="2" type="ORF">TorRG33x02_260230</name>
</gene>
<dbReference type="EMBL" id="JXTC01000291">
    <property type="protein sequence ID" value="PON68982.1"/>
    <property type="molecule type" value="Genomic_DNA"/>
</dbReference>
<reference evidence="3" key="1">
    <citation type="submission" date="2016-06" db="EMBL/GenBank/DDBJ databases">
        <title>Parallel loss of symbiosis genes in relatives of nitrogen-fixing non-legume Parasponia.</title>
        <authorList>
            <person name="Van Velzen R."/>
            <person name="Holmer R."/>
            <person name="Bu F."/>
            <person name="Rutten L."/>
            <person name="Van Zeijl A."/>
            <person name="Liu W."/>
            <person name="Santuari L."/>
            <person name="Cao Q."/>
            <person name="Sharma T."/>
            <person name="Shen D."/>
            <person name="Roswanjaya Y."/>
            <person name="Wardhani T."/>
            <person name="Kalhor M.S."/>
            <person name="Jansen J."/>
            <person name="Van den Hoogen J."/>
            <person name="Gungor B."/>
            <person name="Hartog M."/>
            <person name="Hontelez J."/>
            <person name="Verver J."/>
            <person name="Yang W.-C."/>
            <person name="Schijlen E."/>
            <person name="Repin R."/>
            <person name="Schilthuizen M."/>
            <person name="Schranz E."/>
            <person name="Heidstra R."/>
            <person name="Miyata K."/>
            <person name="Fedorova E."/>
            <person name="Kohlen W."/>
            <person name="Bisseling T."/>
            <person name="Smit S."/>
            <person name="Geurts R."/>
        </authorList>
    </citation>
    <scope>NUCLEOTIDE SEQUENCE [LARGE SCALE GENOMIC DNA]</scope>
    <source>
        <strain evidence="3">cv. RG33-2</strain>
    </source>
</reference>
<feature type="transmembrane region" description="Helical" evidence="1">
    <location>
        <begin position="20"/>
        <end position="39"/>
    </location>
</feature>
<keyword evidence="1" id="KW-0812">Transmembrane</keyword>
<evidence type="ECO:0000256" key="1">
    <source>
        <dbReference type="SAM" id="Phobius"/>
    </source>
</evidence>
<feature type="non-terminal residue" evidence="2">
    <location>
        <position position="1"/>
    </location>
</feature>
<comment type="caution">
    <text evidence="2">The sequence shown here is derived from an EMBL/GenBank/DDBJ whole genome shotgun (WGS) entry which is preliminary data.</text>
</comment>
<dbReference type="Proteomes" id="UP000237000">
    <property type="component" value="Unassembled WGS sequence"/>
</dbReference>
<evidence type="ECO:0000313" key="2">
    <source>
        <dbReference type="EMBL" id="PON68982.1"/>
    </source>
</evidence>
<dbReference type="InParanoid" id="A0A2P5D6Q3"/>
<name>A0A2P5D6Q3_TREOI</name>
<keyword evidence="3" id="KW-1185">Reference proteome</keyword>
<dbReference type="AlphaFoldDB" id="A0A2P5D6Q3"/>